<accession>A0A804HTK0</accession>
<gene>
    <name evidence="1" type="ORF">GSMUA_296980.1</name>
</gene>
<protein>
    <submittedName>
        <fullName evidence="1">(wild Malaysian banana) hypothetical protein</fullName>
    </submittedName>
</protein>
<reference evidence="2" key="2">
    <citation type="submission" date="2021-05" db="UniProtKB">
        <authorList>
            <consortium name="EnsemblPlants"/>
        </authorList>
    </citation>
    <scope>IDENTIFICATION</scope>
    <source>
        <strain evidence="2">subsp. malaccensis</strain>
    </source>
</reference>
<dbReference type="AlphaFoldDB" id="A0A804HTK0"/>
<dbReference type="InParanoid" id="A0A804HTK0"/>
<evidence type="ECO:0000313" key="3">
    <source>
        <dbReference type="Proteomes" id="UP000012960"/>
    </source>
</evidence>
<reference evidence="1" key="1">
    <citation type="submission" date="2021-03" db="EMBL/GenBank/DDBJ databases">
        <authorList>
            <consortium name="Genoscope - CEA"/>
            <person name="William W."/>
        </authorList>
    </citation>
    <scope>NUCLEOTIDE SEQUENCE</scope>
    <source>
        <strain evidence="1">Doubled-haploid Pahang</strain>
    </source>
</reference>
<keyword evidence="3" id="KW-1185">Reference proteome</keyword>
<dbReference type="EnsemblPlants" id="Ma01_t13200.1">
    <property type="protein sequence ID" value="Ma01_p13200.1"/>
    <property type="gene ID" value="Ma01_g13200"/>
</dbReference>
<dbReference type="Proteomes" id="UP000012960">
    <property type="component" value="Unplaced"/>
</dbReference>
<evidence type="ECO:0000313" key="2">
    <source>
        <dbReference type="EnsemblPlants" id="Ma01_p13200.1"/>
    </source>
</evidence>
<name>A0A804HTK0_MUSAM</name>
<dbReference type="EMBL" id="HG996466">
    <property type="protein sequence ID" value="CAG1859401.1"/>
    <property type="molecule type" value="Genomic_DNA"/>
</dbReference>
<evidence type="ECO:0000313" key="1">
    <source>
        <dbReference type="EMBL" id="CAG1859401.1"/>
    </source>
</evidence>
<dbReference type="Gramene" id="Ma01_t13200.1">
    <property type="protein sequence ID" value="Ma01_p13200.1"/>
    <property type="gene ID" value="Ma01_g13200"/>
</dbReference>
<sequence>MGAFSPPITITAAFHEQRRQQVAEESLAASAGSLHAAMVDPFWATSPVLPRSRGWAYGEAPTRLYAALSQTGRRRGCQACGADQRERWVCGHIRLPVDIIKVHPCGSKF</sequence>
<proteinExistence type="predicted"/>
<organism evidence="2 3">
    <name type="scientific">Musa acuminata subsp. malaccensis</name>
    <name type="common">Wild banana</name>
    <name type="synonym">Musa malaccensis</name>
    <dbReference type="NCBI Taxonomy" id="214687"/>
    <lineage>
        <taxon>Eukaryota</taxon>
        <taxon>Viridiplantae</taxon>
        <taxon>Streptophyta</taxon>
        <taxon>Embryophyta</taxon>
        <taxon>Tracheophyta</taxon>
        <taxon>Spermatophyta</taxon>
        <taxon>Magnoliopsida</taxon>
        <taxon>Liliopsida</taxon>
        <taxon>Zingiberales</taxon>
        <taxon>Musaceae</taxon>
        <taxon>Musa</taxon>
    </lineage>
</organism>